<evidence type="ECO:0000313" key="1">
    <source>
        <dbReference type="EMBL" id="KAK5575476.1"/>
    </source>
</evidence>
<dbReference type="Proteomes" id="UP001344447">
    <property type="component" value="Unassembled WGS sequence"/>
</dbReference>
<gene>
    <name evidence="1" type="ORF">RB653_006609</name>
</gene>
<protein>
    <recommendedName>
        <fullName evidence="3">G domain-containing protein</fullName>
    </recommendedName>
</protein>
<dbReference type="AlphaFoldDB" id="A0AAN7YN97"/>
<keyword evidence="2" id="KW-1185">Reference proteome</keyword>
<evidence type="ECO:0000313" key="2">
    <source>
        <dbReference type="Proteomes" id="UP001344447"/>
    </source>
</evidence>
<dbReference type="EMBL" id="JAVFKY010000005">
    <property type="protein sequence ID" value="KAK5575476.1"/>
    <property type="molecule type" value="Genomic_DNA"/>
</dbReference>
<dbReference type="SUPFAM" id="SSF52540">
    <property type="entry name" value="P-loop containing nucleoside triphosphate hydrolases"/>
    <property type="match status" value="1"/>
</dbReference>
<dbReference type="InterPro" id="IPR027417">
    <property type="entry name" value="P-loop_NTPase"/>
</dbReference>
<dbReference type="Gene3D" id="3.40.50.300">
    <property type="entry name" value="P-loop containing nucleotide triphosphate hydrolases"/>
    <property type="match status" value="1"/>
</dbReference>
<evidence type="ECO:0008006" key="3">
    <source>
        <dbReference type="Google" id="ProtNLM"/>
    </source>
</evidence>
<dbReference type="PANTHER" id="PTHR32046:SF12">
    <property type="entry name" value="AIG1-TYPE G DOMAIN-CONTAINING PROTEIN"/>
    <property type="match status" value="1"/>
</dbReference>
<reference evidence="1 2" key="1">
    <citation type="submission" date="2023-11" db="EMBL/GenBank/DDBJ databases">
        <title>Dfirmibasis_genome.</title>
        <authorList>
            <person name="Edelbroek B."/>
            <person name="Kjellin J."/>
            <person name="Jerlstrom-Hultqvist J."/>
            <person name="Soderbom F."/>
        </authorList>
    </citation>
    <scope>NUCLEOTIDE SEQUENCE [LARGE SCALE GENOMIC DNA]</scope>
    <source>
        <strain evidence="1 2">TNS-C-14</strain>
    </source>
</reference>
<accession>A0AAN7YN97</accession>
<name>A0AAN7YN97_9MYCE</name>
<organism evidence="1 2">
    <name type="scientific">Dictyostelium firmibasis</name>
    <dbReference type="NCBI Taxonomy" id="79012"/>
    <lineage>
        <taxon>Eukaryota</taxon>
        <taxon>Amoebozoa</taxon>
        <taxon>Evosea</taxon>
        <taxon>Eumycetozoa</taxon>
        <taxon>Dictyostelia</taxon>
        <taxon>Dictyosteliales</taxon>
        <taxon>Dictyosteliaceae</taxon>
        <taxon>Dictyostelium</taxon>
    </lineage>
</organism>
<comment type="caution">
    <text evidence="1">The sequence shown here is derived from an EMBL/GenBank/DDBJ whole genome shotgun (WGS) entry which is preliminary data.</text>
</comment>
<dbReference type="PANTHER" id="PTHR32046">
    <property type="entry name" value="G DOMAIN-CONTAINING PROTEIN"/>
    <property type="match status" value="1"/>
</dbReference>
<proteinExistence type="predicted"/>
<sequence length="473" mass="53858">MLKNKPVKNIFLIGESGSGKSSLINLMTNYFRNGELKKPKISIPTRFYKTTEEFGSCENNLNNTKDSKTTQCFCYTYKFEGIILNIFDSPGLNDTRGIKQDEANIQLILNKIIEIGEISSIVIVINGTTPRLSVNIINFLVKIKGNFPDSVLSSICFMLTNCWGNDSNFDITSLKQYLKPDDINLFYVNNSMFSQNPYLIKDSSWKRLQNDWDDCMDVIKNLILYIIRVGSVSSEDFKIIRECRNTIKAQFHQAKLQLVFLLKAHDEIIFAKAQLEFHLNGKQTFENYTQNKEVDSITLVGAKYYSTICSNCNTVCHDDCRITETVNIGSNIFQGCVCMTSSGCKECPMKCGPRDHYHDCLTTKKEKKTLTFILNDIKDQYDLAVKGEKESRAKIDTAENSMKTIEGVIKQKGLSIVGNCKKIKEICSGFNFVDELNCLIKQMELESASFVNIKVRCESDEFIRSLKTLVEYL</sequence>